<keyword evidence="8 14" id="KW-0169">Cobalamin biosynthesis</keyword>
<keyword evidence="11 14" id="KW-0418">Kinase</keyword>
<evidence type="ECO:0000256" key="10">
    <source>
        <dbReference type="ARBA" id="ARBA00022741"/>
    </source>
</evidence>
<dbReference type="InterPro" id="IPR027417">
    <property type="entry name" value="P-loop_NTPase"/>
</dbReference>
<protein>
    <recommendedName>
        <fullName evidence="14">Bifunctional adenosylcobalamin biosynthesis protein</fullName>
        <ecNumber evidence="14">2.7.1.156</ecNumber>
        <ecNumber evidence="14">2.7.7.62</ecNumber>
    </recommendedName>
</protein>
<dbReference type="SUPFAM" id="SSF52540">
    <property type="entry name" value="P-loop containing nucleoside triphosphate hydrolases"/>
    <property type="match status" value="1"/>
</dbReference>
<comment type="catalytic activity">
    <reaction evidence="1 14">
        <text>adenosylcob(III)inamide + ATP = adenosylcob(III)inamide phosphate + ADP + H(+)</text>
        <dbReference type="Rhea" id="RHEA:15769"/>
        <dbReference type="ChEBI" id="CHEBI:2480"/>
        <dbReference type="ChEBI" id="CHEBI:15378"/>
        <dbReference type="ChEBI" id="CHEBI:30616"/>
        <dbReference type="ChEBI" id="CHEBI:58502"/>
        <dbReference type="ChEBI" id="CHEBI:456216"/>
        <dbReference type="EC" id="2.7.1.156"/>
    </reaction>
</comment>
<dbReference type="GO" id="GO:0005524">
    <property type="term" value="F:ATP binding"/>
    <property type="evidence" value="ECO:0007669"/>
    <property type="project" value="UniProtKB-UniRule"/>
</dbReference>
<organism evidence="18 19">
    <name type="scientific">Parahaliea aestuarii</name>
    <dbReference type="NCBI Taxonomy" id="1852021"/>
    <lineage>
        <taxon>Bacteria</taxon>
        <taxon>Pseudomonadati</taxon>
        <taxon>Pseudomonadota</taxon>
        <taxon>Gammaproteobacteria</taxon>
        <taxon>Cellvibrionales</taxon>
        <taxon>Halieaceae</taxon>
        <taxon>Parahaliea</taxon>
    </lineage>
</organism>
<comment type="pathway">
    <text evidence="5 14">Cofactor biosynthesis; adenosylcobalamin biosynthesis; adenosylcobalamin from cob(II)yrinate a,c-diamide: step 6/7.</text>
</comment>
<comment type="catalytic activity">
    <reaction evidence="2 14">
        <text>adenosylcob(III)inamide phosphate + GTP + H(+) = adenosylcob(III)inamide-GDP + diphosphate</text>
        <dbReference type="Rhea" id="RHEA:22712"/>
        <dbReference type="ChEBI" id="CHEBI:15378"/>
        <dbReference type="ChEBI" id="CHEBI:33019"/>
        <dbReference type="ChEBI" id="CHEBI:37565"/>
        <dbReference type="ChEBI" id="CHEBI:58502"/>
        <dbReference type="ChEBI" id="CHEBI:60487"/>
        <dbReference type="EC" id="2.7.7.62"/>
    </reaction>
</comment>
<keyword evidence="19" id="KW-1185">Reference proteome</keyword>
<evidence type="ECO:0000256" key="16">
    <source>
        <dbReference type="PIRSR" id="PIRSR006135-2"/>
    </source>
</evidence>
<dbReference type="AlphaFoldDB" id="A0A5C8ZVD3"/>
<feature type="binding site" evidence="16">
    <location>
        <position position="60"/>
    </location>
    <ligand>
        <name>GTP</name>
        <dbReference type="ChEBI" id="CHEBI:37565"/>
    </ligand>
</feature>
<comment type="catalytic activity">
    <reaction evidence="3">
        <text>adenosylcob(III)inamide + GTP = adenosylcob(III)inamide phosphate + GDP + H(+)</text>
        <dbReference type="Rhea" id="RHEA:15765"/>
        <dbReference type="ChEBI" id="CHEBI:2480"/>
        <dbReference type="ChEBI" id="CHEBI:15378"/>
        <dbReference type="ChEBI" id="CHEBI:37565"/>
        <dbReference type="ChEBI" id="CHEBI:58189"/>
        <dbReference type="ChEBI" id="CHEBI:58502"/>
        <dbReference type="EC" id="2.7.1.156"/>
    </reaction>
</comment>
<accession>A0A5C8ZVD3</accession>
<evidence type="ECO:0000256" key="13">
    <source>
        <dbReference type="ARBA" id="ARBA00023134"/>
    </source>
</evidence>
<keyword evidence="13 14" id="KW-0342">GTP-binding</keyword>
<evidence type="ECO:0000256" key="9">
    <source>
        <dbReference type="ARBA" id="ARBA00022679"/>
    </source>
</evidence>
<proteinExistence type="inferred from homology"/>
<feature type="active site" description="GMP-histidine intermediate" evidence="15">
    <location>
        <position position="48"/>
    </location>
</feature>
<name>A0A5C8ZVD3_9GAMM</name>
<dbReference type="EC" id="2.7.1.156" evidence="14"/>
<evidence type="ECO:0000256" key="5">
    <source>
        <dbReference type="ARBA" id="ARBA00004692"/>
    </source>
</evidence>
<evidence type="ECO:0000256" key="1">
    <source>
        <dbReference type="ARBA" id="ARBA00000312"/>
    </source>
</evidence>
<dbReference type="PANTHER" id="PTHR34848:SF1">
    <property type="entry name" value="BIFUNCTIONAL ADENOSYLCOBALAMIN BIOSYNTHESIS PROTEIN COBU"/>
    <property type="match status" value="1"/>
</dbReference>
<dbReference type="Pfam" id="PF02283">
    <property type="entry name" value="CobU"/>
    <property type="match status" value="1"/>
</dbReference>
<dbReference type="GO" id="GO:0008820">
    <property type="term" value="F:cobinamide phosphate guanylyltransferase activity"/>
    <property type="evidence" value="ECO:0007669"/>
    <property type="project" value="UniProtKB-UniRule"/>
</dbReference>
<keyword evidence="12 14" id="KW-0067">ATP-binding</keyword>
<dbReference type="Proteomes" id="UP000321933">
    <property type="component" value="Unassembled WGS sequence"/>
</dbReference>
<dbReference type="UniPathway" id="UPA00148">
    <property type="reaction ID" value="UER00236"/>
</dbReference>
<gene>
    <name evidence="18" type="primary">cobU</name>
    <name evidence="18" type="ORF">FVW59_10250</name>
</gene>
<feature type="binding site" evidence="16">
    <location>
        <position position="82"/>
    </location>
    <ligand>
        <name>GTP</name>
        <dbReference type="ChEBI" id="CHEBI:37565"/>
    </ligand>
</feature>
<evidence type="ECO:0000256" key="4">
    <source>
        <dbReference type="ARBA" id="ARBA00003889"/>
    </source>
</evidence>
<dbReference type="EC" id="2.7.7.62" evidence="14"/>
<comment type="pathway">
    <text evidence="6 14">Cofactor biosynthesis; adenosylcobalamin biosynthesis; adenosylcobalamin from cob(II)yrinate a,c-diamide: step 5/7.</text>
</comment>
<dbReference type="GO" id="GO:0043752">
    <property type="term" value="F:adenosylcobinamide kinase activity"/>
    <property type="evidence" value="ECO:0007669"/>
    <property type="project" value="UniProtKB-EC"/>
</dbReference>
<keyword evidence="9 14" id="KW-0808">Transferase</keyword>
<dbReference type="InterPro" id="IPR003203">
    <property type="entry name" value="CobU/CobP"/>
</dbReference>
<evidence type="ECO:0000256" key="12">
    <source>
        <dbReference type="ARBA" id="ARBA00022840"/>
    </source>
</evidence>
<evidence type="ECO:0000313" key="18">
    <source>
        <dbReference type="EMBL" id="TXS91542.1"/>
    </source>
</evidence>
<evidence type="ECO:0000256" key="17">
    <source>
        <dbReference type="SAM" id="MobiDB-lite"/>
    </source>
</evidence>
<comment type="caution">
    <text evidence="18">The sequence shown here is derived from an EMBL/GenBank/DDBJ whole genome shotgun (WGS) entry which is preliminary data.</text>
</comment>
<evidence type="ECO:0000256" key="15">
    <source>
        <dbReference type="PIRSR" id="PIRSR006135-1"/>
    </source>
</evidence>
<dbReference type="OrthoDB" id="9788370at2"/>
<dbReference type="PIRSF" id="PIRSF006135">
    <property type="entry name" value="CobU"/>
    <property type="match status" value="1"/>
</dbReference>
<keyword evidence="18" id="KW-0548">Nucleotidyltransferase</keyword>
<dbReference type="RefSeq" id="WP_148064174.1">
    <property type="nucleotide sequence ID" value="NZ_VRYZ01000004.1"/>
</dbReference>
<evidence type="ECO:0000256" key="14">
    <source>
        <dbReference type="PIRNR" id="PIRNR006135"/>
    </source>
</evidence>
<dbReference type="Gene3D" id="3.40.50.300">
    <property type="entry name" value="P-loop containing nucleotide triphosphate hydrolases"/>
    <property type="match status" value="1"/>
</dbReference>
<feature type="region of interest" description="Disordered" evidence="17">
    <location>
        <begin position="1"/>
        <end position="23"/>
    </location>
</feature>
<dbReference type="PANTHER" id="PTHR34848">
    <property type="match status" value="1"/>
</dbReference>
<evidence type="ECO:0000256" key="11">
    <source>
        <dbReference type="ARBA" id="ARBA00022777"/>
    </source>
</evidence>
<dbReference type="GO" id="GO:0005525">
    <property type="term" value="F:GTP binding"/>
    <property type="evidence" value="ECO:0007669"/>
    <property type="project" value="UniProtKB-UniRule"/>
</dbReference>
<evidence type="ECO:0000256" key="8">
    <source>
        <dbReference type="ARBA" id="ARBA00022573"/>
    </source>
</evidence>
<dbReference type="EMBL" id="VRYZ01000004">
    <property type="protein sequence ID" value="TXS91542.1"/>
    <property type="molecule type" value="Genomic_DNA"/>
</dbReference>
<evidence type="ECO:0000313" key="19">
    <source>
        <dbReference type="Proteomes" id="UP000321933"/>
    </source>
</evidence>
<sequence>MKQLILGGARSGKSGHAEASAHATGKQVHYIATATAGDTEMSQRIAHHRARRDPQWTLHEEPLDLHRVLRDNNRSENCLLVDCLTLWLSNCLAADCWEGKRDRFVDTLDTLEADLILVSNEVGSGIVPLGELSRRFVDEAGWLHQTLARHCQRVTLVCAGLPLKLKDESAT</sequence>
<comment type="function">
    <text evidence="4 14">Catalyzes ATP-dependent phosphorylation of adenosylcobinamide and addition of GMP to adenosylcobinamide phosphate.</text>
</comment>
<dbReference type="GO" id="GO:0009236">
    <property type="term" value="P:cobalamin biosynthetic process"/>
    <property type="evidence" value="ECO:0007669"/>
    <property type="project" value="UniProtKB-UniRule"/>
</dbReference>
<feature type="binding site" evidence="16">
    <location>
        <begin position="49"/>
        <end position="52"/>
    </location>
    <ligand>
        <name>GTP</name>
        <dbReference type="ChEBI" id="CHEBI:37565"/>
    </ligand>
</feature>
<reference evidence="18 19" key="1">
    <citation type="submission" date="2019-08" db="EMBL/GenBank/DDBJ databases">
        <title>Parahaliea maris sp. nov., isolated from the surface seawater.</title>
        <authorList>
            <person name="Liu Y."/>
        </authorList>
    </citation>
    <scope>NUCLEOTIDE SEQUENCE [LARGE SCALE GENOMIC DNA]</scope>
    <source>
        <strain evidence="18 19">S2-26</strain>
    </source>
</reference>
<evidence type="ECO:0000256" key="6">
    <source>
        <dbReference type="ARBA" id="ARBA00005159"/>
    </source>
</evidence>
<dbReference type="CDD" id="cd00544">
    <property type="entry name" value="CobU"/>
    <property type="match status" value="1"/>
</dbReference>
<evidence type="ECO:0000256" key="7">
    <source>
        <dbReference type="ARBA" id="ARBA00007490"/>
    </source>
</evidence>
<feature type="binding site" evidence="16">
    <location>
        <begin position="32"/>
        <end position="34"/>
    </location>
    <ligand>
        <name>GTP</name>
        <dbReference type="ChEBI" id="CHEBI:37565"/>
    </ligand>
</feature>
<comment type="similarity">
    <text evidence="7 14">Belongs to the CobU/CobP family.</text>
</comment>
<dbReference type="NCBIfam" id="NF004469">
    <property type="entry name" value="PRK05800.1"/>
    <property type="match status" value="1"/>
</dbReference>
<evidence type="ECO:0000256" key="3">
    <source>
        <dbReference type="ARBA" id="ARBA00001522"/>
    </source>
</evidence>
<evidence type="ECO:0000256" key="2">
    <source>
        <dbReference type="ARBA" id="ARBA00000711"/>
    </source>
</evidence>
<keyword evidence="10 14" id="KW-0547">Nucleotide-binding</keyword>
<feature type="binding site" evidence="16">
    <location>
        <begin position="7"/>
        <end position="14"/>
    </location>
    <ligand>
        <name>GTP</name>
        <dbReference type="ChEBI" id="CHEBI:37565"/>
    </ligand>
</feature>